<keyword evidence="1" id="KW-0732">Signal</keyword>
<feature type="signal peptide" evidence="1">
    <location>
        <begin position="1"/>
        <end position="24"/>
    </location>
</feature>
<dbReference type="AlphaFoldDB" id="A0AAP4TX98"/>
<feature type="chain" id="PRO_5042848742" description="DUF4148 domain-containing protein" evidence="1">
    <location>
        <begin position="25"/>
        <end position="114"/>
    </location>
</feature>
<gene>
    <name evidence="2" type="ORF">Q4535_04935</name>
</gene>
<sequence>MKTLNLKTLIAAAALATVSTASFAADDSPAAQRVQQSVSQDVVVGTAQQAPTAQATFADTGMSVAAGRVETALNQSAIEGKGVATVSREQAFDNDAGKSVAATRVQHALSDSNV</sequence>
<evidence type="ECO:0000313" key="3">
    <source>
        <dbReference type="Proteomes" id="UP001170481"/>
    </source>
</evidence>
<evidence type="ECO:0000256" key="1">
    <source>
        <dbReference type="SAM" id="SignalP"/>
    </source>
</evidence>
<reference evidence="2" key="1">
    <citation type="submission" date="2023-07" db="EMBL/GenBank/DDBJ databases">
        <title>Genome content predicts the carbon catabolic preferences of heterotrophic bacteria.</title>
        <authorList>
            <person name="Gralka M."/>
        </authorList>
    </citation>
    <scope>NUCLEOTIDE SEQUENCE</scope>
    <source>
        <strain evidence="2">C2R13</strain>
    </source>
</reference>
<protein>
    <recommendedName>
        <fullName evidence="4">DUF4148 domain-containing protein</fullName>
    </recommendedName>
</protein>
<dbReference type="Proteomes" id="UP001170481">
    <property type="component" value="Unassembled WGS sequence"/>
</dbReference>
<accession>A0AAP4TX98</accession>
<evidence type="ECO:0008006" key="4">
    <source>
        <dbReference type="Google" id="ProtNLM"/>
    </source>
</evidence>
<dbReference type="RefSeq" id="WP_043334022.1">
    <property type="nucleotide sequence ID" value="NZ_CANLSP010000001.1"/>
</dbReference>
<dbReference type="EMBL" id="JAUORK010000004">
    <property type="protein sequence ID" value="MDO6671458.1"/>
    <property type="molecule type" value="Genomic_DNA"/>
</dbReference>
<proteinExistence type="predicted"/>
<name>A0AAP4TX98_9GAMM</name>
<evidence type="ECO:0000313" key="2">
    <source>
        <dbReference type="EMBL" id="MDO6671458.1"/>
    </source>
</evidence>
<comment type="caution">
    <text evidence="2">The sequence shown here is derived from an EMBL/GenBank/DDBJ whole genome shotgun (WGS) entry which is preliminary data.</text>
</comment>
<organism evidence="2 3">
    <name type="scientific">Cobetia amphilecti</name>
    <dbReference type="NCBI Taxonomy" id="1055104"/>
    <lineage>
        <taxon>Bacteria</taxon>
        <taxon>Pseudomonadati</taxon>
        <taxon>Pseudomonadota</taxon>
        <taxon>Gammaproteobacteria</taxon>
        <taxon>Oceanospirillales</taxon>
        <taxon>Halomonadaceae</taxon>
        <taxon>Cobetia</taxon>
    </lineage>
</organism>